<evidence type="ECO:0000313" key="4">
    <source>
        <dbReference type="EMBL" id="QJB01736.1"/>
    </source>
</evidence>
<sequence length="101" mass="11320">MNTLETQQLIIILSMLTVNMLKTIGMYYVKRRQDKLSGEQARGFDYSYVVSALLGVFAAYVAFGNTGVINTTSLIDTFMQAGYYSLTATFLFDFSGRLQKS</sequence>
<keyword evidence="1" id="KW-1133">Transmembrane helix</keyword>
<evidence type="ECO:0000313" key="3">
    <source>
        <dbReference type="EMBL" id="QJA74566.1"/>
    </source>
</evidence>
<evidence type="ECO:0000313" key="2">
    <source>
        <dbReference type="EMBL" id="QJA56279.1"/>
    </source>
</evidence>
<gene>
    <name evidence="4" type="ORF">MM171B02098_0004</name>
    <name evidence="3" type="ORF">MM415A01968_0003</name>
    <name evidence="2" type="ORF">MM415B01890_0012</name>
</gene>
<organism evidence="4">
    <name type="scientific">viral metagenome</name>
    <dbReference type="NCBI Taxonomy" id="1070528"/>
    <lineage>
        <taxon>unclassified sequences</taxon>
        <taxon>metagenomes</taxon>
        <taxon>organismal metagenomes</taxon>
    </lineage>
</organism>
<evidence type="ECO:0000256" key="1">
    <source>
        <dbReference type="SAM" id="Phobius"/>
    </source>
</evidence>
<keyword evidence="1" id="KW-0812">Transmembrane</keyword>
<protein>
    <submittedName>
        <fullName evidence="4">Uncharacterized protein</fullName>
    </submittedName>
</protein>
<reference evidence="4" key="1">
    <citation type="submission" date="2020-03" db="EMBL/GenBank/DDBJ databases">
        <title>The deep terrestrial virosphere.</title>
        <authorList>
            <person name="Holmfeldt K."/>
            <person name="Nilsson E."/>
            <person name="Simone D."/>
            <person name="Lopez-Fernandez M."/>
            <person name="Wu X."/>
            <person name="de Brujin I."/>
            <person name="Lundin D."/>
            <person name="Andersson A."/>
            <person name="Bertilsson S."/>
            <person name="Dopson M."/>
        </authorList>
    </citation>
    <scope>NUCLEOTIDE SEQUENCE</scope>
    <source>
        <strain evidence="4">MM171B02098</strain>
        <strain evidence="3">MM415A01968</strain>
        <strain evidence="2">MM415B01890</strain>
    </source>
</reference>
<accession>A0A6M3M8W7</accession>
<keyword evidence="1" id="KW-0472">Membrane</keyword>
<dbReference type="EMBL" id="MT142106">
    <property type="protein sequence ID" value="QJA74566.1"/>
    <property type="molecule type" value="Genomic_DNA"/>
</dbReference>
<feature type="transmembrane region" description="Helical" evidence="1">
    <location>
        <begin position="6"/>
        <end position="28"/>
    </location>
</feature>
<proteinExistence type="predicted"/>
<dbReference type="EMBL" id="MT143729">
    <property type="protein sequence ID" value="QJB01736.1"/>
    <property type="molecule type" value="Genomic_DNA"/>
</dbReference>
<feature type="transmembrane region" description="Helical" evidence="1">
    <location>
        <begin position="48"/>
        <end position="69"/>
    </location>
</feature>
<dbReference type="AlphaFoldDB" id="A0A6M3M8W7"/>
<dbReference type="EMBL" id="MT141209">
    <property type="protein sequence ID" value="QJA56279.1"/>
    <property type="molecule type" value="Genomic_DNA"/>
</dbReference>
<name>A0A6M3M8W7_9ZZZZ</name>